<evidence type="ECO:0000313" key="3">
    <source>
        <dbReference type="Proteomes" id="UP000275078"/>
    </source>
</evidence>
<dbReference type="EMBL" id="ML119785">
    <property type="protein sequence ID" value="RPA74601.1"/>
    <property type="molecule type" value="Genomic_DNA"/>
</dbReference>
<accession>A0A3N4HRC8</accession>
<keyword evidence="3" id="KW-1185">Reference proteome</keyword>
<evidence type="ECO:0000256" key="1">
    <source>
        <dbReference type="SAM" id="MobiDB-lite"/>
    </source>
</evidence>
<sequence>MSDKKKERINTDDIIKIGTAQHEETGIGHTSPNDNHTSLNDNHTSPNDNHISPNDNHISSYVGQPIEDEEVPESMVDAGQTTTPGKNKRAWEQVETIDKDETSTPSTESPPSGQRKRLSLYNFRTGEAENPTTIIPLSTPGLFPRNFELGCTEPSQIPRLTAGIALSEGRANAVFIWDTNDLEHLPYFLPRRGHSHTYFMKTGHSPKGEYGVQLFARRMVSGERMPVFGGWVRKNSDKYHGIVGLLESGVFVSCVVYWSRKYFWNRKGCYGWEGSVHWKAYCSEDDDESTFDEYTEGNGSSDEGSDDEEW</sequence>
<name>A0A3N4HRC8_ASCIM</name>
<organism evidence="2 3">
    <name type="scientific">Ascobolus immersus RN42</name>
    <dbReference type="NCBI Taxonomy" id="1160509"/>
    <lineage>
        <taxon>Eukaryota</taxon>
        <taxon>Fungi</taxon>
        <taxon>Dikarya</taxon>
        <taxon>Ascomycota</taxon>
        <taxon>Pezizomycotina</taxon>
        <taxon>Pezizomycetes</taxon>
        <taxon>Pezizales</taxon>
        <taxon>Ascobolaceae</taxon>
        <taxon>Ascobolus</taxon>
    </lineage>
</organism>
<feature type="compositionally biased region" description="Basic and acidic residues" evidence="1">
    <location>
        <begin position="89"/>
        <end position="102"/>
    </location>
</feature>
<feature type="compositionally biased region" description="Polar residues" evidence="1">
    <location>
        <begin position="28"/>
        <end position="62"/>
    </location>
</feature>
<feature type="compositionally biased region" description="Low complexity" evidence="1">
    <location>
        <begin position="103"/>
        <end position="112"/>
    </location>
</feature>
<dbReference type="AlphaFoldDB" id="A0A3N4HRC8"/>
<feature type="region of interest" description="Disordered" evidence="1">
    <location>
        <begin position="288"/>
        <end position="310"/>
    </location>
</feature>
<dbReference type="Proteomes" id="UP000275078">
    <property type="component" value="Unassembled WGS sequence"/>
</dbReference>
<gene>
    <name evidence="2" type="ORF">BJ508DRAFT_332887</name>
</gene>
<feature type="compositionally biased region" description="Basic and acidic residues" evidence="1">
    <location>
        <begin position="1"/>
        <end position="26"/>
    </location>
</feature>
<feature type="region of interest" description="Disordered" evidence="1">
    <location>
        <begin position="1"/>
        <end position="117"/>
    </location>
</feature>
<reference evidence="2 3" key="1">
    <citation type="journal article" date="2018" name="Nat. Ecol. Evol.">
        <title>Pezizomycetes genomes reveal the molecular basis of ectomycorrhizal truffle lifestyle.</title>
        <authorList>
            <person name="Murat C."/>
            <person name="Payen T."/>
            <person name="Noel B."/>
            <person name="Kuo A."/>
            <person name="Morin E."/>
            <person name="Chen J."/>
            <person name="Kohler A."/>
            <person name="Krizsan K."/>
            <person name="Balestrini R."/>
            <person name="Da Silva C."/>
            <person name="Montanini B."/>
            <person name="Hainaut M."/>
            <person name="Levati E."/>
            <person name="Barry K.W."/>
            <person name="Belfiori B."/>
            <person name="Cichocki N."/>
            <person name="Clum A."/>
            <person name="Dockter R.B."/>
            <person name="Fauchery L."/>
            <person name="Guy J."/>
            <person name="Iotti M."/>
            <person name="Le Tacon F."/>
            <person name="Lindquist E.A."/>
            <person name="Lipzen A."/>
            <person name="Malagnac F."/>
            <person name="Mello A."/>
            <person name="Molinier V."/>
            <person name="Miyauchi S."/>
            <person name="Poulain J."/>
            <person name="Riccioni C."/>
            <person name="Rubini A."/>
            <person name="Sitrit Y."/>
            <person name="Splivallo R."/>
            <person name="Traeger S."/>
            <person name="Wang M."/>
            <person name="Zifcakova L."/>
            <person name="Wipf D."/>
            <person name="Zambonelli A."/>
            <person name="Paolocci F."/>
            <person name="Nowrousian M."/>
            <person name="Ottonello S."/>
            <person name="Baldrian P."/>
            <person name="Spatafora J.W."/>
            <person name="Henrissat B."/>
            <person name="Nagy L.G."/>
            <person name="Aury J.M."/>
            <person name="Wincker P."/>
            <person name="Grigoriev I.V."/>
            <person name="Bonfante P."/>
            <person name="Martin F.M."/>
        </authorList>
    </citation>
    <scope>NUCLEOTIDE SEQUENCE [LARGE SCALE GENOMIC DNA]</scope>
    <source>
        <strain evidence="2 3">RN42</strain>
    </source>
</reference>
<evidence type="ECO:0000313" key="2">
    <source>
        <dbReference type="EMBL" id="RPA74601.1"/>
    </source>
</evidence>
<proteinExistence type="predicted"/>
<protein>
    <submittedName>
        <fullName evidence="2">Uncharacterized protein</fullName>
    </submittedName>
</protein>